<dbReference type="SMART" id="SM00365">
    <property type="entry name" value="LRR_SD22"/>
    <property type="match status" value="3"/>
</dbReference>
<dbReference type="GeneTree" id="ENSGT00940000163916"/>
<name>H2ZBI3_CIOSA</name>
<dbReference type="InterPro" id="IPR001611">
    <property type="entry name" value="Leu-rich_rpt"/>
</dbReference>
<dbReference type="STRING" id="51511.ENSCSAVP00000014948"/>
<reference evidence="4" key="2">
    <citation type="submission" date="2025-08" db="UniProtKB">
        <authorList>
            <consortium name="Ensembl"/>
        </authorList>
    </citation>
    <scope>IDENTIFICATION</scope>
</reference>
<dbReference type="PANTHER" id="PTHR48051:SF12">
    <property type="entry name" value="LEUCINE-RICH REPEAT-CONTAINING PROTEIN 28"/>
    <property type="match status" value="1"/>
</dbReference>
<dbReference type="PANTHER" id="PTHR48051">
    <property type="match status" value="1"/>
</dbReference>
<keyword evidence="5" id="KW-1185">Reference proteome</keyword>
<evidence type="ECO:0000259" key="3">
    <source>
        <dbReference type="Pfam" id="PF23598"/>
    </source>
</evidence>
<dbReference type="AlphaFoldDB" id="H2ZBI3"/>
<evidence type="ECO:0000256" key="2">
    <source>
        <dbReference type="ARBA" id="ARBA00022737"/>
    </source>
</evidence>
<dbReference type="InterPro" id="IPR032675">
    <property type="entry name" value="LRR_dom_sf"/>
</dbReference>
<sequence length="212" mass="24056">MVDCLCNKDALKLIITSEGTLQLNYNRLEELPQHLCEVHSKLVRRIFAKRNLIKAIPANLIYENVTELYLPSNRLTMLPDLSNLQSLQSLILADNNIDKLPTSVAMLANLTMLNLRNNCLESLPSEIGKLTNLVVLDLSYNRLRKIPSSIKSCVALKKLWLTDNKLVTLPREICGMETLEEISVASNNLVFLPPDLGRQENLFYMSLSENKY</sequence>
<evidence type="ECO:0000313" key="5">
    <source>
        <dbReference type="Proteomes" id="UP000007875"/>
    </source>
</evidence>
<dbReference type="Pfam" id="PF23598">
    <property type="entry name" value="LRR_14"/>
    <property type="match status" value="1"/>
</dbReference>
<dbReference type="eggNOG" id="KOG0619">
    <property type="taxonomic scope" value="Eukaryota"/>
</dbReference>
<proteinExistence type="predicted"/>
<feature type="domain" description="Disease resistance R13L4/SHOC-2-like LRR" evidence="3">
    <location>
        <begin position="108"/>
        <end position="187"/>
    </location>
</feature>
<dbReference type="Proteomes" id="UP000007875">
    <property type="component" value="Unassembled WGS sequence"/>
</dbReference>
<dbReference type="Ensembl" id="ENSCSAVT00000015122.1">
    <property type="protein sequence ID" value="ENSCSAVP00000014948.1"/>
    <property type="gene ID" value="ENSCSAVG00000008758.1"/>
</dbReference>
<dbReference type="PROSITE" id="PS51450">
    <property type="entry name" value="LRR"/>
    <property type="match status" value="4"/>
</dbReference>
<dbReference type="InParanoid" id="H2ZBI3"/>
<evidence type="ECO:0000256" key="1">
    <source>
        <dbReference type="ARBA" id="ARBA00022614"/>
    </source>
</evidence>
<protein>
    <recommendedName>
        <fullName evidence="3">Disease resistance R13L4/SHOC-2-like LRR domain-containing protein</fullName>
    </recommendedName>
</protein>
<accession>H2ZBI3</accession>
<evidence type="ECO:0000313" key="4">
    <source>
        <dbReference type="Ensembl" id="ENSCSAVP00000014948.1"/>
    </source>
</evidence>
<reference evidence="5" key="1">
    <citation type="submission" date="2003-08" db="EMBL/GenBank/DDBJ databases">
        <authorList>
            <person name="Birren B."/>
            <person name="Nusbaum C."/>
            <person name="Abebe A."/>
            <person name="Abouelleil A."/>
            <person name="Adekoya E."/>
            <person name="Ait-zahra M."/>
            <person name="Allen N."/>
            <person name="Allen T."/>
            <person name="An P."/>
            <person name="Anderson M."/>
            <person name="Anderson S."/>
            <person name="Arachchi H."/>
            <person name="Armbruster J."/>
            <person name="Bachantsang P."/>
            <person name="Baldwin J."/>
            <person name="Barry A."/>
            <person name="Bayul T."/>
            <person name="Blitshsteyn B."/>
            <person name="Bloom T."/>
            <person name="Blye J."/>
            <person name="Boguslavskiy L."/>
            <person name="Borowsky M."/>
            <person name="Boukhgalter B."/>
            <person name="Brunache A."/>
            <person name="Butler J."/>
            <person name="Calixte N."/>
            <person name="Calvo S."/>
            <person name="Camarata J."/>
            <person name="Campo K."/>
            <person name="Chang J."/>
            <person name="Cheshatsang Y."/>
            <person name="Citroen M."/>
            <person name="Collymore A."/>
            <person name="Considine T."/>
            <person name="Cook A."/>
            <person name="Cooke P."/>
            <person name="Corum B."/>
            <person name="Cuomo C."/>
            <person name="David R."/>
            <person name="Dawoe T."/>
            <person name="Degray S."/>
            <person name="Dodge S."/>
            <person name="Dooley K."/>
            <person name="Dorje P."/>
            <person name="Dorjee K."/>
            <person name="Dorris L."/>
            <person name="Duffey N."/>
            <person name="Dupes A."/>
            <person name="Elkins T."/>
            <person name="Engels R."/>
            <person name="Erickson J."/>
            <person name="Farina A."/>
            <person name="Faro S."/>
            <person name="Ferreira P."/>
            <person name="Fischer H."/>
            <person name="Fitzgerald M."/>
            <person name="Foley K."/>
            <person name="Gage D."/>
            <person name="Galagan J."/>
            <person name="Gearin G."/>
            <person name="Gnerre S."/>
            <person name="Gnirke A."/>
            <person name="Goyette A."/>
            <person name="Graham J."/>
            <person name="Grandbois E."/>
            <person name="Gyaltsen K."/>
            <person name="Hafez N."/>
            <person name="Hagopian D."/>
            <person name="Hagos B."/>
            <person name="Hall J."/>
            <person name="Hatcher B."/>
            <person name="Heller A."/>
            <person name="Higgins H."/>
            <person name="Honan T."/>
            <person name="Horn A."/>
            <person name="Houde N."/>
            <person name="Hughes L."/>
            <person name="Hulme W."/>
            <person name="Husby E."/>
            <person name="Iliev I."/>
            <person name="Jaffe D."/>
            <person name="Jones C."/>
            <person name="Kamal M."/>
            <person name="Kamat A."/>
            <person name="Kamvysselis M."/>
            <person name="Karlsson E."/>
            <person name="Kells C."/>
            <person name="Kieu A."/>
            <person name="Kisner P."/>
            <person name="Kodira C."/>
            <person name="Kulbokas E."/>
            <person name="Labutti K."/>
            <person name="Lama D."/>
            <person name="Landers T."/>
            <person name="Leger J."/>
            <person name="Levine S."/>
            <person name="Lewis D."/>
            <person name="Lewis T."/>
            <person name="Lindblad-toh K."/>
            <person name="Liu X."/>
            <person name="Lokyitsang T."/>
            <person name="Lokyitsang Y."/>
            <person name="Lucien O."/>
            <person name="Lui A."/>
            <person name="Ma L.J."/>
            <person name="Mabbitt R."/>
            <person name="Macdonald J."/>
            <person name="Maclean C."/>
            <person name="Major J."/>
            <person name="Manning J."/>
            <person name="Marabella R."/>
            <person name="Maru K."/>
            <person name="Matthews C."/>
            <person name="Mauceli E."/>
            <person name="Mccarthy M."/>
            <person name="Mcdonough S."/>
            <person name="Mcghee T."/>
            <person name="Meldrim J."/>
            <person name="Meneus L."/>
            <person name="Mesirov J."/>
            <person name="Mihalev A."/>
            <person name="Mihova T."/>
            <person name="Mikkelsen T."/>
            <person name="Mlenga V."/>
            <person name="Moru K."/>
            <person name="Mozes J."/>
            <person name="Mulrain L."/>
            <person name="Munson G."/>
            <person name="Naylor J."/>
            <person name="Newes C."/>
            <person name="Nguyen C."/>
            <person name="Nguyen N."/>
            <person name="Nguyen T."/>
            <person name="Nicol R."/>
            <person name="Nielsen C."/>
            <person name="Nizzari M."/>
            <person name="Norbu C."/>
            <person name="Norbu N."/>
            <person name="O'donnell P."/>
            <person name="Okoawo O."/>
            <person name="O'leary S."/>
            <person name="Omotosho B."/>
            <person name="O'neill K."/>
            <person name="Osman S."/>
            <person name="Parker S."/>
            <person name="Perrin D."/>
            <person name="Phunkhang P."/>
            <person name="Piqani B."/>
            <person name="Purcell S."/>
            <person name="Rachupka T."/>
            <person name="Ramasamy U."/>
            <person name="Rameau R."/>
            <person name="Ray V."/>
            <person name="Raymond C."/>
            <person name="Retta R."/>
            <person name="Richardson S."/>
            <person name="Rise C."/>
            <person name="Rodriguez J."/>
            <person name="Rogers J."/>
            <person name="Rogov P."/>
            <person name="Rutman M."/>
            <person name="Schupbach R."/>
            <person name="Seaman C."/>
            <person name="Settipalli S."/>
            <person name="Sharpe T."/>
            <person name="Sheridan J."/>
            <person name="Sherpa N."/>
            <person name="Shi J."/>
            <person name="Smirnov S."/>
            <person name="Smith C."/>
            <person name="Sougnez C."/>
            <person name="Spencer B."/>
            <person name="Stalker J."/>
            <person name="Stange-thomann N."/>
            <person name="Stavropoulos S."/>
            <person name="Stetson K."/>
            <person name="Stone C."/>
            <person name="Stone S."/>
            <person name="Stubbs M."/>
            <person name="Talamas J."/>
            <person name="Tchuinga P."/>
            <person name="Tenzing P."/>
            <person name="Tesfaye S."/>
            <person name="Theodore J."/>
            <person name="Thoulutsang Y."/>
            <person name="Topham K."/>
            <person name="Towey S."/>
            <person name="Tsamla T."/>
            <person name="Tsomo N."/>
            <person name="Vallee D."/>
            <person name="Vassiliev H."/>
            <person name="Venkataraman V."/>
            <person name="Vinson J."/>
            <person name="Vo A."/>
            <person name="Wade C."/>
            <person name="Wang S."/>
            <person name="Wangchuk T."/>
            <person name="Wangdi T."/>
            <person name="Whittaker C."/>
            <person name="Wilkinson J."/>
            <person name="Wu Y."/>
            <person name="Wyman D."/>
            <person name="Yadav S."/>
            <person name="Yang S."/>
            <person name="Yang X."/>
            <person name="Yeager S."/>
            <person name="Yee E."/>
            <person name="Young G."/>
            <person name="Zainoun J."/>
            <person name="Zembeck L."/>
            <person name="Zimmer A."/>
            <person name="Zody M."/>
            <person name="Lander E."/>
        </authorList>
    </citation>
    <scope>NUCLEOTIDE SEQUENCE [LARGE SCALE GENOMIC DNA]</scope>
</reference>
<dbReference type="GO" id="GO:0005737">
    <property type="term" value="C:cytoplasm"/>
    <property type="evidence" value="ECO:0007669"/>
    <property type="project" value="TreeGrafter"/>
</dbReference>
<dbReference type="SUPFAM" id="SSF52058">
    <property type="entry name" value="L domain-like"/>
    <property type="match status" value="1"/>
</dbReference>
<dbReference type="InterPro" id="IPR003591">
    <property type="entry name" value="Leu-rich_rpt_typical-subtyp"/>
</dbReference>
<keyword evidence="1" id="KW-0433">Leucine-rich repeat</keyword>
<dbReference type="HOGENOM" id="CLU_000288_18_15_1"/>
<dbReference type="Gene3D" id="3.80.10.10">
    <property type="entry name" value="Ribonuclease Inhibitor"/>
    <property type="match status" value="1"/>
</dbReference>
<reference evidence="4" key="3">
    <citation type="submission" date="2025-09" db="UniProtKB">
        <authorList>
            <consortium name="Ensembl"/>
        </authorList>
    </citation>
    <scope>IDENTIFICATION</scope>
</reference>
<dbReference type="OMA" id="REICGME"/>
<dbReference type="SMART" id="SM00369">
    <property type="entry name" value="LRR_TYP"/>
    <property type="match status" value="6"/>
</dbReference>
<dbReference type="InterPro" id="IPR055414">
    <property type="entry name" value="LRR_R13L4/SHOC2-like"/>
</dbReference>
<organism evidence="4 5">
    <name type="scientific">Ciona savignyi</name>
    <name type="common">Pacific transparent sea squirt</name>
    <dbReference type="NCBI Taxonomy" id="51511"/>
    <lineage>
        <taxon>Eukaryota</taxon>
        <taxon>Metazoa</taxon>
        <taxon>Chordata</taxon>
        <taxon>Tunicata</taxon>
        <taxon>Ascidiacea</taxon>
        <taxon>Phlebobranchia</taxon>
        <taxon>Cionidae</taxon>
        <taxon>Ciona</taxon>
    </lineage>
</organism>
<dbReference type="InterPro" id="IPR050216">
    <property type="entry name" value="LRR_domain-containing"/>
</dbReference>
<keyword evidence="2" id="KW-0677">Repeat</keyword>